<sequence>MLNADLHCHSTVSDGMLPPEALAARAKTNGVELWALTDHDEVGGLVAARHAAHAEGLSFVPGVEISITWAGHTVHIVGLQIDPFCPALVEGLAQTRSGRTRRAQEMADALAQAGVAGAYEGALQYVGNPELISRTHFARYMVEAGICPTVNAVFESYLSDGKPGYVPHRWATLEDAIEWIHAAGGQAVIAHPGRYKMTALQHDSLFDRFKELGGEGVEVTTGSHTPAQYETYAGLARRYGLLASRGSDFHGPSESRVDLGKLPPLPDSVTPIWRGW</sequence>
<proteinExistence type="predicted"/>
<keyword evidence="2" id="KW-1185">Reference proteome</keyword>
<comment type="caution">
    <text evidence="1">The sequence shown here is derived from an EMBL/GenBank/DDBJ whole genome shotgun (WGS) entry which is preliminary data.</text>
</comment>
<organism evidence="1 2">
    <name type="scientific">Imbroritus primus</name>
    <dbReference type="NCBI Taxonomy" id="3058603"/>
    <lineage>
        <taxon>Bacteria</taxon>
        <taxon>Pseudomonadati</taxon>
        <taxon>Pseudomonadota</taxon>
        <taxon>Betaproteobacteria</taxon>
        <taxon>Burkholderiales</taxon>
        <taxon>Burkholderiaceae</taxon>
        <taxon>Imbroritus</taxon>
    </lineage>
</organism>
<name>A0ACD3STM6_9BURK</name>
<reference evidence="1" key="1">
    <citation type="submission" date="2019-05" db="EMBL/GenBank/DDBJ databases">
        <title>Revised genome assembly of Burkholderiaceae (previously Ralstonia) sp. PBA.</title>
        <authorList>
            <person name="Gan H.M."/>
        </authorList>
    </citation>
    <scope>NUCLEOTIDE SEQUENCE</scope>
    <source>
        <strain evidence="1">PBA</strain>
    </source>
</reference>
<accession>A0ACD3STM6</accession>
<gene>
    <name evidence="1" type="ORF">MW7_001370</name>
</gene>
<protein>
    <submittedName>
        <fullName evidence="1">PHP domain-containing protein</fullName>
    </submittedName>
</protein>
<dbReference type="Proteomes" id="UP000004277">
    <property type="component" value="Unassembled WGS sequence"/>
</dbReference>
<evidence type="ECO:0000313" key="1">
    <source>
        <dbReference type="EMBL" id="TMS59542.1"/>
    </source>
</evidence>
<evidence type="ECO:0000313" key="2">
    <source>
        <dbReference type="Proteomes" id="UP000004277"/>
    </source>
</evidence>
<dbReference type="EMBL" id="AKCV02000006">
    <property type="protein sequence ID" value="TMS59542.1"/>
    <property type="molecule type" value="Genomic_DNA"/>
</dbReference>